<dbReference type="SUPFAM" id="SSF55729">
    <property type="entry name" value="Acyl-CoA N-acyltransferases (Nat)"/>
    <property type="match status" value="1"/>
</dbReference>
<dbReference type="Pfam" id="PF00583">
    <property type="entry name" value="Acetyltransf_1"/>
    <property type="match status" value="1"/>
</dbReference>
<evidence type="ECO:0000313" key="2">
    <source>
        <dbReference type="EMBL" id="KAA5609547.1"/>
    </source>
</evidence>
<dbReference type="InterPro" id="IPR016181">
    <property type="entry name" value="Acyl_CoA_acyltransferase"/>
</dbReference>
<organism evidence="2 3">
    <name type="scientific">Rhodovastum atsumiense</name>
    <dbReference type="NCBI Taxonomy" id="504468"/>
    <lineage>
        <taxon>Bacteria</taxon>
        <taxon>Pseudomonadati</taxon>
        <taxon>Pseudomonadota</taxon>
        <taxon>Alphaproteobacteria</taxon>
        <taxon>Acetobacterales</taxon>
        <taxon>Acetobacteraceae</taxon>
        <taxon>Rhodovastum</taxon>
    </lineage>
</organism>
<feature type="domain" description="N-acetyltransferase" evidence="1">
    <location>
        <begin position="46"/>
        <end position="184"/>
    </location>
</feature>
<keyword evidence="3" id="KW-1185">Reference proteome</keyword>
<dbReference type="Proteomes" id="UP000325255">
    <property type="component" value="Unassembled WGS sequence"/>
</dbReference>
<keyword evidence="2" id="KW-0808">Transferase</keyword>
<dbReference type="CDD" id="cd04301">
    <property type="entry name" value="NAT_SF"/>
    <property type="match status" value="1"/>
</dbReference>
<evidence type="ECO:0000259" key="1">
    <source>
        <dbReference type="PROSITE" id="PS51186"/>
    </source>
</evidence>
<dbReference type="InterPro" id="IPR000182">
    <property type="entry name" value="GNAT_dom"/>
</dbReference>
<dbReference type="OrthoDB" id="275336at2"/>
<name>A0A5M6INI1_9PROT</name>
<dbReference type="AlphaFoldDB" id="A0A5M6INI1"/>
<sequence length="189" mass="21172">MSQVAEPVMRAEVVVTFLRMDRPPADPAPSFPPGLEVVVEPYCSVATYRRLYNTVGASYLWWLRRAMPDAQLAALLRSPAISIHILRDGDRELGFYELDATAWPTVNLSYFGLMPPAVGRGIGLAFLRHAVDQVWSSGARMMTVNTCTADHERALPTYLRAGFRPVREVREHWAVPVRLGLELPARLRG</sequence>
<proteinExistence type="predicted"/>
<protein>
    <submittedName>
        <fullName evidence="2">GNAT family N-acetyltransferase</fullName>
    </submittedName>
</protein>
<dbReference type="GO" id="GO:0016747">
    <property type="term" value="F:acyltransferase activity, transferring groups other than amino-acyl groups"/>
    <property type="evidence" value="ECO:0007669"/>
    <property type="project" value="InterPro"/>
</dbReference>
<comment type="caution">
    <text evidence="2">The sequence shown here is derived from an EMBL/GenBank/DDBJ whole genome shotgun (WGS) entry which is preliminary data.</text>
</comment>
<gene>
    <name evidence="2" type="ORF">F1189_23730</name>
</gene>
<evidence type="ECO:0000313" key="3">
    <source>
        <dbReference type="Proteomes" id="UP000325255"/>
    </source>
</evidence>
<dbReference type="Gene3D" id="3.40.630.30">
    <property type="match status" value="1"/>
</dbReference>
<dbReference type="PROSITE" id="PS51186">
    <property type="entry name" value="GNAT"/>
    <property type="match status" value="1"/>
</dbReference>
<dbReference type="EMBL" id="VWPK01000048">
    <property type="protein sequence ID" value="KAA5609547.1"/>
    <property type="molecule type" value="Genomic_DNA"/>
</dbReference>
<reference evidence="2 3" key="1">
    <citation type="submission" date="2019-09" db="EMBL/GenBank/DDBJ databases">
        <title>Genome sequence of Rhodovastum atsumiense, a diverse member of the Acetobacteraceae family of non-sulfur purple photosynthetic bacteria.</title>
        <authorList>
            <person name="Meyer T."/>
            <person name="Kyndt J."/>
        </authorList>
    </citation>
    <scope>NUCLEOTIDE SEQUENCE [LARGE SCALE GENOMIC DNA]</scope>
    <source>
        <strain evidence="2 3">DSM 21279</strain>
    </source>
</reference>
<dbReference type="RefSeq" id="WP_150043499.1">
    <property type="nucleotide sequence ID" value="NZ_OW485601.1"/>
</dbReference>
<accession>A0A5M6INI1</accession>